<dbReference type="PRINTS" id="PR00237">
    <property type="entry name" value="GPCRRHODOPSN"/>
</dbReference>
<dbReference type="GO" id="GO:0004984">
    <property type="term" value="F:olfactory receptor activity"/>
    <property type="evidence" value="ECO:0007669"/>
    <property type="project" value="InterPro"/>
</dbReference>
<feature type="transmembrane region" description="Helical" evidence="12">
    <location>
        <begin position="25"/>
        <end position="48"/>
    </location>
</feature>
<comment type="subcellular location">
    <subcellularLocation>
        <location evidence="1">Cell membrane</location>
        <topology evidence="1">Multi-pass membrane protein</topology>
    </subcellularLocation>
</comment>
<evidence type="ECO:0000313" key="14">
    <source>
        <dbReference type="Proteomes" id="UP000189705"/>
    </source>
</evidence>
<accession>A0A1U8DK23</accession>
<feature type="transmembrane region" description="Helical" evidence="12">
    <location>
        <begin position="102"/>
        <end position="120"/>
    </location>
</feature>
<dbReference type="FunFam" id="1.20.1070.10:FF:000010">
    <property type="entry name" value="Olfactory receptor"/>
    <property type="match status" value="1"/>
</dbReference>
<feature type="transmembrane region" description="Helical" evidence="12">
    <location>
        <begin position="60"/>
        <end position="82"/>
    </location>
</feature>
<evidence type="ECO:0000256" key="10">
    <source>
        <dbReference type="ARBA" id="ARBA00023180"/>
    </source>
</evidence>
<keyword evidence="5" id="KW-0552">Olfaction</keyword>
<proteinExistence type="predicted"/>
<dbReference type="Gene3D" id="1.20.1070.10">
    <property type="entry name" value="Rhodopsin 7-helix transmembrane proteins"/>
    <property type="match status" value="1"/>
</dbReference>
<keyword evidence="9" id="KW-0675">Receptor</keyword>
<dbReference type="Pfam" id="PF13853">
    <property type="entry name" value="7tm_4"/>
    <property type="match status" value="1"/>
</dbReference>
<feature type="transmembrane region" description="Helical" evidence="12">
    <location>
        <begin position="204"/>
        <end position="226"/>
    </location>
</feature>
<evidence type="ECO:0000256" key="7">
    <source>
        <dbReference type="ARBA" id="ARBA00023040"/>
    </source>
</evidence>
<keyword evidence="4 12" id="KW-0812">Transmembrane</keyword>
<evidence type="ECO:0000256" key="8">
    <source>
        <dbReference type="ARBA" id="ARBA00023136"/>
    </source>
</evidence>
<keyword evidence="11" id="KW-0807">Transducer</keyword>
<feature type="transmembrane region" description="Helical" evidence="12">
    <location>
        <begin position="140"/>
        <end position="162"/>
    </location>
</feature>
<keyword evidence="7" id="KW-0297">G-protein coupled receptor</keyword>
<keyword evidence="14" id="KW-1185">Reference proteome</keyword>
<evidence type="ECO:0000256" key="5">
    <source>
        <dbReference type="ARBA" id="ARBA00022725"/>
    </source>
</evidence>
<feature type="transmembrane region" description="Helical" evidence="12">
    <location>
        <begin position="270"/>
        <end position="292"/>
    </location>
</feature>
<organism evidence="14 15">
    <name type="scientific">Alligator sinensis</name>
    <name type="common">Chinese alligator</name>
    <dbReference type="NCBI Taxonomy" id="38654"/>
    <lineage>
        <taxon>Eukaryota</taxon>
        <taxon>Metazoa</taxon>
        <taxon>Chordata</taxon>
        <taxon>Craniata</taxon>
        <taxon>Vertebrata</taxon>
        <taxon>Euteleostomi</taxon>
        <taxon>Archelosauria</taxon>
        <taxon>Archosauria</taxon>
        <taxon>Crocodylia</taxon>
        <taxon>Alligatoridae</taxon>
        <taxon>Alligatorinae</taxon>
        <taxon>Alligator</taxon>
    </lineage>
</organism>
<dbReference type="PANTHER" id="PTHR26454">
    <property type="entry name" value="OLFACTORY RECEPTOR"/>
    <property type="match status" value="1"/>
</dbReference>
<dbReference type="InterPro" id="IPR000276">
    <property type="entry name" value="GPCR_Rhodpsn"/>
</dbReference>
<protein>
    <submittedName>
        <fullName evidence="15">Olfactory receptor 6M1-like</fullName>
    </submittedName>
</protein>
<gene>
    <name evidence="15" type="primary">LOC106722991</name>
</gene>
<dbReference type="InterPro" id="IPR017452">
    <property type="entry name" value="GPCR_Rhodpsn_7TM"/>
</dbReference>
<sequence length="318" mass="36023">MEIKNITTVTEFILVGFPSEHNVEILLFIFFLVMYLVTVLGNALIIMLICLDYRLHTPMYFFLCNLSLIEIFMTTCVVPKMLANFLTERKTISFIGCSVQSYFYFFMGSTEFILFAGMSYDRYVAICYPLRYSTIMTGRVCVQVVIVSWVSGFLLILMSTILKSKLPFCGPNVINHFFCDSAPVLHLACADIRLIELIDFLSSLILLLGTLSLTLASYSYIISTILRIPSAQGRQKAFATCASHFTVVSMAYGISIFVCVRPSQADTMNFNKVLAILSSIVTPFLNPFIFSLRNELMKQVLRETLKKCLSIPKNERLL</sequence>
<evidence type="ECO:0000256" key="1">
    <source>
        <dbReference type="ARBA" id="ARBA00004651"/>
    </source>
</evidence>
<name>A0A1U8DK23_ALLSI</name>
<dbReference type="SUPFAM" id="SSF81321">
    <property type="entry name" value="Family A G protein-coupled receptor-like"/>
    <property type="match status" value="1"/>
</dbReference>
<dbReference type="InterPro" id="IPR047132">
    <property type="entry name" value="Olfact_rcpt_6C-like"/>
</dbReference>
<keyword evidence="10" id="KW-0325">Glycoprotein</keyword>
<dbReference type="Proteomes" id="UP000189705">
    <property type="component" value="Unplaced"/>
</dbReference>
<feature type="domain" description="G-protein coupled receptors family 1 profile" evidence="13">
    <location>
        <begin position="41"/>
        <end position="290"/>
    </location>
</feature>
<evidence type="ECO:0000313" key="15">
    <source>
        <dbReference type="RefSeq" id="XP_014381598.1"/>
    </source>
</evidence>
<dbReference type="GO" id="GO:0005886">
    <property type="term" value="C:plasma membrane"/>
    <property type="evidence" value="ECO:0007669"/>
    <property type="project" value="UniProtKB-SubCell"/>
</dbReference>
<dbReference type="RefSeq" id="XP_014381598.1">
    <property type="nucleotide sequence ID" value="XM_014526112.1"/>
</dbReference>
<dbReference type="CDD" id="cd15912">
    <property type="entry name" value="7tmA_OR6C-like"/>
    <property type="match status" value="1"/>
</dbReference>
<evidence type="ECO:0000256" key="11">
    <source>
        <dbReference type="ARBA" id="ARBA00023224"/>
    </source>
</evidence>
<evidence type="ECO:0000256" key="4">
    <source>
        <dbReference type="ARBA" id="ARBA00022692"/>
    </source>
</evidence>
<dbReference type="AlphaFoldDB" id="A0A1U8DK23"/>
<evidence type="ECO:0000259" key="13">
    <source>
        <dbReference type="PROSITE" id="PS50262"/>
    </source>
</evidence>
<keyword evidence="3" id="KW-0716">Sensory transduction</keyword>
<dbReference type="InterPro" id="IPR000725">
    <property type="entry name" value="Olfact_rcpt"/>
</dbReference>
<evidence type="ECO:0000256" key="6">
    <source>
        <dbReference type="ARBA" id="ARBA00022989"/>
    </source>
</evidence>
<evidence type="ECO:0000256" key="9">
    <source>
        <dbReference type="ARBA" id="ARBA00023170"/>
    </source>
</evidence>
<dbReference type="GeneID" id="106722991"/>
<keyword evidence="2" id="KW-1003">Cell membrane</keyword>
<dbReference type="PRINTS" id="PR00245">
    <property type="entry name" value="OLFACTORYR"/>
</dbReference>
<dbReference type="PANTHER" id="PTHR26454:SF155">
    <property type="entry name" value="G-PROTEIN COUPLED RECEPTORS FAMILY 1 PROFILE DOMAIN-CONTAINING PROTEIN"/>
    <property type="match status" value="1"/>
</dbReference>
<dbReference type="InParanoid" id="A0A1U8DK23"/>
<keyword evidence="8 12" id="KW-0472">Membrane</keyword>
<dbReference type="PROSITE" id="PS50262">
    <property type="entry name" value="G_PROTEIN_RECEP_F1_2"/>
    <property type="match status" value="1"/>
</dbReference>
<feature type="transmembrane region" description="Helical" evidence="12">
    <location>
        <begin position="238"/>
        <end position="258"/>
    </location>
</feature>
<evidence type="ECO:0000256" key="3">
    <source>
        <dbReference type="ARBA" id="ARBA00022606"/>
    </source>
</evidence>
<keyword evidence="6 12" id="KW-1133">Transmembrane helix</keyword>
<evidence type="ECO:0000256" key="12">
    <source>
        <dbReference type="SAM" id="Phobius"/>
    </source>
</evidence>
<reference evidence="15" key="1">
    <citation type="submission" date="2025-08" db="UniProtKB">
        <authorList>
            <consortium name="RefSeq"/>
        </authorList>
    </citation>
    <scope>IDENTIFICATION</scope>
</reference>
<dbReference type="KEGG" id="asn:106722991"/>
<dbReference type="GO" id="GO:0004930">
    <property type="term" value="F:G protein-coupled receptor activity"/>
    <property type="evidence" value="ECO:0007669"/>
    <property type="project" value="UniProtKB-KW"/>
</dbReference>
<evidence type="ECO:0000256" key="2">
    <source>
        <dbReference type="ARBA" id="ARBA00022475"/>
    </source>
</evidence>